<dbReference type="PANTHER" id="PTHR43217">
    <property type="entry name" value="SUCCINATE SEMIALDEHYDE DEHYDROGENASE [NAD(P)+] SAD"/>
    <property type="match status" value="1"/>
</dbReference>
<dbReference type="InterPro" id="IPR015590">
    <property type="entry name" value="Aldehyde_DH_dom"/>
</dbReference>
<evidence type="ECO:0000256" key="1">
    <source>
        <dbReference type="ARBA" id="ARBA00009986"/>
    </source>
</evidence>
<dbReference type="InterPro" id="IPR016160">
    <property type="entry name" value="Ald_DH_CS_CYS"/>
</dbReference>
<dbReference type="InterPro" id="IPR016161">
    <property type="entry name" value="Ald_DH/histidinol_DH"/>
</dbReference>
<feature type="domain" description="Aldehyde dehydrogenase" evidence="4">
    <location>
        <begin position="3"/>
        <end position="459"/>
    </location>
</feature>
<keyword evidence="3" id="KW-0560">Oxidoreductase</keyword>
<dbReference type="RefSeq" id="WP_345043913.1">
    <property type="nucleotide sequence ID" value="NZ_BAAAYL010000001.1"/>
</dbReference>
<dbReference type="InterPro" id="IPR016162">
    <property type="entry name" value="Ald_DH_N"/>
</dbReference>
<protein>
    <submittedName>
        <fullName evidence="5">NADP-dependent succinic semialdehyde dehydrogenase</fullName>
    </submittedName>
</protein>
<evidence type="ECO:0000313" key="6">
    <source>
        <dbReference type="Proteomes" id="UP001499990"/>
    </source>
</evidence>
<dbReference type="NCBIfam" id="NF006915">
    <property type="entry name" value="PRK09406.1"/>
    <property type="match status" value="1"/>
</dbReference>
<evidence type="ECO:0000259" key="4">
    <source>
        <dbReference type="Pfam" id="PF00171"/>
    </source>
</evidence>
<gene>
    <name evidence="5" type="ORF">GCM10020367_62480</name>
</gene>
<organism evidence="5 6">
    <name type="scientific">Streptomyces sannanensis</name>
    <dbReference type="NCBI Taxonomy" id="285536"/>
    <lineage>
        <taxon>Bacteria</taxon>
        <taxon>Bacillati</taxon>
        <taxon>Actinomycetota</taxon>
        <taxon>Actinomycetes</taxon>
        <taxon>Kitasatosporales</taxon>
        <taxon>Streptomycetaceae</taxon>
        <taxon>Streptomyces</taxon>
    </lineage>
</organism>
<sequence>MPIATVNPANGETLKTFDPLGAEEIERRLATAEAAFRTYRTTDFAERARLLNRAADLLEQDQQDIARTMTTEMGKPIAAARAEAAKCVKAMRWYARNAEELLADEHPSPADVKDAGASRATVHYRPLGVILAVMPWNFPLWQVVRFMAPALMAGNVGLLKHASNVPQTALYLEDLIRRAGYPEGCFQTLLVGAGAVEGILRDPRVAAATLTGSEPAGRSVAAIAGDEVKKTVLELGGSDPFVVMPSADIDQAARTAVTARVQNNGQSCIAAKRFIVHTDVYDAFTERFTARMQELTVGDPMHDATDVGPLATEQGRADVEALVDDALSHGARVLCGAQRPEGLEQGWYYAPTVLAGITDSMRIHREEAFGPVATLYRVTDVDEAVALANDSPFGLSSNVWTRDEAEVRRFVRDLEAGGVFFNGMTASHPALPFGGVKRSGYGRELSGHGIREFCNTTTVWHGPEKAG</sequence>
<evidence type="ECO:0000256" key="3">
    <source>
        <dbReference type="ARBA" id="ARBA00023002"/>
    </source>
</evidence>
<dbReference type="InterPro" id="IPR016163">
    <property type="entry name" value="Ald_DH_C"/>
</dbReference>
<dbReference type="InterPro" id="IPR047110">
    <property type="entry name" value="GABD/Sad-like"/>
</dbReference>
<name>A0ABP6SLC8_9ACTN</name>
<keyword evidence="2" id="KW-0521">NADP</keyword>
<dbReference type="Gene3D" id="3.40.605.10">
    <property type="entry name" value="Aldehyde Dehydrogenase, Chain A, domain 1"/>
    <property type="match status" value="1"/>
</dbReference>
<reference evidence="6" key="1">
    <citation type="journal article" date="2019" name="Int. J. Syst. Evol. Microbiol.">
        <title>The Global Catalogue of Microorganisms (GCM) 10K type strain sequencing project: providing services to taxonomists for standard genome sequencing and annotation.</title>
        <authorList>
            <consortium name="The Broad Institute Genomics Platform"/>
            <consortium name="The Broad Institute Genome Sequencing Center for Infectious Disease"/>
            <person name="Wu L."/>
            <person name="Ma J."/>
        </authorList>
    </citation>
    <scope>NUCLEOTIDE SEQUENCE [LARGE SCALE GENOMIC DNA]</scope>
    <source>
        <strain evidence="6">JCM 9651</strain>
    </source>
</reference>
<dbReference type="Proteomes" id="UP001499990">
    <property type="component" value="Unassembled WGS sequence"/>
</dbReference>
<keyword evidence="6" id="KW-1185">Reference proteome</keyword>
<evidence type="ECO:0000256" key="2">
    <source>
        <dbReference type="ARBA" id="ARBA00022857"/>
    </source>
</evidence>
<dbReference type="Gene3D" id="3.40.309.10">
    <property type="entry name" value="Aldehyde Dehydrogenase, Chain A, domain 2"/>
    <property type="match status" value="1"/>
</dbReference>
<proteinExistence type="inferred from homology"/>
<dbReference type="PANTHER" id="PTHR43217:SF1">
    <property type="entry name" value="SUCCINATE SEMIALDEHYDE DEHYDROGENASE [NAD(P)+] SAD"/>
    <property type="match status" value="1"/>
</dbReference>
<evidence type="ECO:0000313" key="5">
    <source>
        <dbReference type="EMBL" id="GAA3379342.1"/>
    </source>
</evidence>
<dbReference type="Pfam" id="PF00171">
    <property type="entry name" value="Aldedh"/>
    <property type="match status" value="1"/>
</dbReference>
<accession>A0ABP6SLC8</accession>
<dbReference type="SUPFAM" id="SSF53720">
    <property type="entry name" value="ALDH-like"/>
    <property type="match status" value="1"/>
</dbReference>
<dbReference type="CDD" id="cd07100">
    <property type="entry name" value="ALDH_SSADH1_GabD1"/>
    <property type="match status" value="1"/>
</dbReference>
<dbReference type="EMBL" id="BAAAYL010000001">
    <property type="protein sequence ID" value="GAA3379342.1"/>
    <property type="molecule type" value="Genomic_DNA"/>
</dbReference>
<comment type="similarity">
    <text evidence="1">Belongs to the aldehyde dehydrogenase family.</text>
</comment>
<comment type="caution">
    <text evidence="5">The sequence shown here is derived from an EMBL/GenBank/DDBJ whole genome shotgun (WGS) entry which is preliminary data.</text>
</comment>
<dbReference type="InterPro" id="IPR044148">
    <property type="entry name" value="ALDH_GabD1-like"/>
</dbReference>
<dbReference type="PROSITE" id="PS00070">
    <property type="entry name" value="ALDEHYDE_DEHYDR_CYS"/>
    <property type="match status" value="1"/>
</dbReference>